<reference evidence="1" key="1">
    <citation type="journal article" date="2020" name="Stud. Mycol.">
        <title>101 Dothideomycetes genomes: a test case for predicting lifestyles and emergence of pathogens.</title>
        <authorList>
            <person name="Haridas S."/>
            <person name="Albert R."/>
            <person name="Binder M."/>
            <person name="Bloem J."/>
            <person name="Labutti K."/>
            <person name="Salamov A."/>
            <person name="Andreopoulos B."/>
            <person name="Baker S."/>
            <person name="Barry K."/>
            <person name="Bills G."/>
            <person name="Bluhm B."/>
            <person name="Cannon C."/>
            <person name="Castanera R."/>
            <person name="Culley D."/>
            <person name="Daum C."/>
            <person name="Ezra D."/>
            <person name="Gonzalez J."/>
            <person name="Henrissat B."/>
            <person name="Kuo A."/>
            <person name="Liang C."/>
            <person name="Lipzen A."/>
            <person name="Lutzoni F."/>
            <person name="Magnuson J."/>
            <person name="Mondo S."/>
            <person name="Nolan M."/>
            <person name="Ohm R."/>
            <person name="Pangilinan J."/>
            <person name="Park H.-J."/>
            <person name="Ramirez L."/>
            <person name="Alfaro M."/>
            <person name="Sun H."/>
            <person name="Tritt A."/>
            <person name="Yoshinaga Y."/>
            <person name="Zwiers L.-H."/>
            <person name="Turgeon B."/>
            <person name="Goodwin S."/>
            <person name="Spatafora J."/>
            <person name="Crous P."/>
            <person name="Grigoriev I."/>
        </authorList>
    </citation>
    <scope>NUCLEOTIDE SEQUENCE</scope>
    <source>
        <strain evidence="1">CBS 109.77</strain>
    </source>
</reference>
<gene>
    <name evidence="1" type="ORF">K505DRAFT_111323</name>
</gene>
<sequence length="193" mass="21817">MARLRFTTVIASTACFWKAAGMQVSRASKTRRRFRGQRTRLRRWTGAVVKVFPNPTRRITDYTLGASSLLWGYKVERGLANASDVLRFPPIEAASMREYRVRCSRTRARRPAWFTVHHESPFPLFAVVARAARPAMHVSSHLHAMTCRELIVNQHVRYQSSARAKLAGQKPAIDSTSRVLGARSASLLTIILL</sequence>
<name>A0A6A6WVS6_9PLEO</name>
<organism evidence="1 2">
    <name type="scientific">Melanomma pulvis-pyrius CBS 109.77</name>
    <dbReference type="NCBI Taxonomy" id="1314802"/>
    <lineage>
        <taxon>Eukaryota</taxon>
        <taxon>Fungi</taxon>
        <taxon>Dikarya</taxon>
        <taxon>Ascomycota</taxon>
        <taxon>Pezizomycotina</taxon>
        <taxon>Dothideomycetes</taxon>
        <taxon>Pleosporomycetidae</taxon>
        <taxon>Pleosporales</taxon>
        <taxon>Melanommataceae</taxon>
        <taxon>Melanomma</taxon>
    </lineage>
</organism>
<dbReference type="AlphaFoldDB" id="A0A6A6WVS6"/>
<evidence type="ECO:0000313" key="1">
    <source>
        <dbReference type="EMBL" id="KAF2788310.1"/>
    </source>
</evidence>
<dbReference type="EMBL" id="MU002227">
    <property type="protein sequence ID" value="KAF2788310.1"/>
    <property type="molecule type" value="Genomic_DNA"/>
</dbReference>
<accession>A0A6A6WVS6</accession>
<evidence type="ECO:0000313" key="2">
    <source>
        <dbReference type="Proteomes" id="UP000799757"/>
    </source>
</evidence>
<protein>
    <submittedName>
        <fullName evidence="1">Uncharacterized protein</fullName>
    </submittedName>
</protein>
<keyword evidence="2" id="KW-1185">Reference proteome</keyword>
<dbReference type="Proteomes" id="UP000799757">
    <property type="component" value="Unassembled WGS sequence"/>
</dbReference>
<proteinExistence type="predicted"/>